<comment type="similarity">
    <text evidence="7">Belongs to the drug/metabolite transporter (DMT) superfamily. Small multidrug resistance (SMR) (TC 2.A.7.1) family. Gdx/SugE subfamily.</text>
</comment>
<dbReference type="Gene3D" id="1.10.3730.20">
    <property type="match status" value="1"/>
</dbReference>
<evidence type="ECO:0000256" key="7">
    <source>
        <dbReference type="ARBA" id="ARBA00038151"/>
    </source>
</evidence>
<evidence type="ECO:0000256" key="6">
    <source>
        <dbReference type="ARBA" id="ARBA00023136"/>
    </source>
</evidence>
<sequence>MEWFFLFLATAFEIFGVIIMKQLVSTKNKLYLLALIVCFGFSFGFLSLSMQSIAMSVAYSIWTGAGTAGGVIIGVLFYKESKSFLKLFLIALIIACTVGLKILS</sequence>
<feature type="transmembrane region" description="Helical" evidence="10">
    <location>
        <begin position="56"/>
        <end position="77"/>
    </location>
</feature>
<evidence type="ECO:0000256" key="5">
    <source>
        <dbReference type="ARBA" id="ARBA00022989"/>
    </source>
</evidence>
<dbReference type="InterPro" id="IPR000390">
    <property type="entry name" value="Small_drug/metabolite_transptr"/>
</dbReference>
<evidence type="ECO:0000256" key="1">
    <source>
        <dbReference type="ARBA" id="ARBA00004651"/>
    </source>
</evidence>
<keyword evidence="5 10" id="KW-1133">Transmembrane helix</keyword>
<evidence type="ECO:0000256" key="10">
    <source>
        <dbReference type="SAM" id="Phobius"/>
    </source>
</evidence>
<keyword evidence="4 9" id="KW-0812">Transmembrane</keyword>
<feature type="transmembrane region" description="Helical" evidence="10">
    <location>
        <begin position="31"/>
        <end position="50"/>
    </location>
</feature>
<dbReference type="InterPro" id="IPR045324">
    <property type="entry name" value="Small_multidrug_res"/>
</dbReference>
<dbReference type="GO" id="GO:0022857">
    <property type="term" value="F:transmembrane transporter activity"/>
    <property type="evidence" value="ECO:0007669"/>
    <property type="project" value="InterPro"/>
</dbReference>
<dbReference type="Proteomes" id="UP000031135">
    <property type="component" value="Chromosome"/>
</dbReference>
<dbReference type="RefSeq" id="WP_039619256.1">
    <property type="nucleotide sequence ID" value="NZ_CP007772.1"/>
</dbReference>
<dbReference type="PANTHER" id="PTHR30561:SF0">
    <property type="entry name" value="GUANIDINIUM EXPORTER"/>
    <property type="match status" value="1"/>
</dbReference>
<dbReference type="OrthoDB" id="9808638at2"/>
<keyword evidence="2" id="KW-0813">Transport</keyword>
<keyword evidence="3" id="KW-1003">Cell membrane</keyword>
<evidence type="ECO:0000313" key="11">
    <source>
        <dbReference type="EMBL" id="AJC91398.1"/>
    </source>
</evidence>
<proteinExistence type="inferred from homology"/>
<dbReference type="GeneID" id="93005421"/>
<evidence type="ECO:0000256" key="3">
    <source>
        <dbReference type="ARBA" id="ARBA00022475"/>
    </source>
</evidence>
<dbReference type="InterPro" id="IPR037185">
    <property type="entry name" value="EmrE-like"/>
</dbReference>
<dbReference type="EMBL" id="CP007772">
    <property type="protein sequence ID" value="AJC91398.1"/>
    <property type="molecule type" value="Genomic_DNA"/>
</dbReference>
<evidence type="ECO:0000313" key="12">
    <source>
        <dbReference type="Proteomes" id="UP000031135"/>
    </source>
</evidence>
<dbReference type="PANTHER" id="PTHR30561">
    <property type="entry name" value="SMR FAMILY PROTON-DEPENDENT DRUG EFFLUX TRANSPORTER SUGE"/>
    <property type="match status" value="1"/>
</dbReference>
<dbReference type="HOGENOM" id="CLU_133067_1_3_7"/>
<reference evidence="11 12" key="1">
    <citation type="journal article" date="2014" name="Genome Biol. Evol.">
        <title>Comparative Genomics of the Campylobacter lari Group.</title>
        <authorList>
            <person name="Miller W.G."/>
            <person name="Yee E."/>
            <person name="Chapman M.H."/>
            <person name="Smith T.P."/>
            <person name="Bono J.L."/>
            <person name="Huynh S."/>
            <person name="Parker C.T."/>
            <person name="Vandamme P."/>
            <person name="Luong K."/>
            <person name="Korlach J."/>
        </authorList>
    </citation>
    <scope>NUCLEOTIDE SEQUENCE [LARGE SCALE GENOMIC DNA]</scope>
    <source>
        <strain evidence="11 12">LMG 24374</strain>
    </source>
</reference>
<gene>
    <name evidence="11" type="ORF">CSUB8521_1581</name>
</gene>
<comment type="subcellular location">
    <subcellularLocation>
        <location evidence="1 9">Cell membrane</location>
        <topology evidence="1 9">Multi-pass membrane protein</topology>
    </subcellularLocation>
</comment>
<organism evidence="11 12">
    <name type="scientific">Campylobacter subantarcticus LMG 24374</name>
    <dbReference type="NCBI Taxonomy" id="1388751"/>
    <lineage>
        <taxon>Bacteria</taxon>
        <taxon>Pseudomonadati</taxon>
        <taxon>Campylobacterota</taxon>
        <taxon>Epsilonproteobacteria</taxon>
        <taxon>Campylobacterales</taxon>
        <taxon>Campylobacteraceae</taxon>
        <taxon>Campylobacter</taxon>
    </lineage>
</organism>
<name>A0A0A8HBA6_9BACT</name>
<accession>A0A0A8HBA6</accession>
<evidence type="ECO:0000256" key="8">
    <source>
        <dbReference type="ARBA" id="ARBA00039168"/>
    </source>
</evidence>
<evidence type="ECO:0000256" key="9">
    <source>
        <dbReference type="RuleBase" id="RU003942"/>
    </source>
</evidence>
<feature type="transmembrane region" description="Helical" evidence="10">
    <location>
        <begin position="84"/>
        <end position="103"/>
    </location>
</feature>
<dbReference type="KEGG" id="csm:CSUB8521_1581"/>
<evidence type="ECO:0000256" key="4">
    <source>
        <dbReference type="ARBA" id="ARBA00022692"/>
    </source>
</evidence>
<dbReference type="Pfam" id="PF00893">
    <property type="entry name" value="Multi_Drug_Res"/>
    <property type="match status" value="1"/>
</dbReference>
<protein>
    <recommendedName>
        <fullName evidence="8">Guanidinium exporter</fullName>
    </recommendedName>
</protein>
<dbReference type="AlphaFoldDB" id="A0A0A8HBA6"/>
<evidence type="ECO:0000256" key="2">
    <source>
        <dbReference type="ARBA" id="ARBA00022448"/>
    </source>
</evidence>
<feature type="transmembrane region" description="Helical" evidence="10">
    <location>
        <begin position="6"/>
        <end position="24"/>
    </location>
</feature>
<keyword evidence="6 10" id="KW-0472">Membrane</keyword>
<dbReference type="GO" id="GO:0005886">
    <property type="term" value="C:plasma membrane"/>
    <property type="evidence" value="ECO:0007669"/>
    <property type="project" value="UniProtKB-SubCell"/>
</dbReference>
<dbReference type="SUPFAM" id="SSF103481">
    <property type="entry name" value="Multidrug resistance efflux transporter EmrE"/>
    <property type="match status" value="1"/>
</dbReference>